<feature type="transmembrane region" description="Helical" evidence="3">
    <location>
        <begin position="55"/>
        <end position="77"/>
    </location>
</feature>
<dbReference type="Pfam" id="PF14257">
    <property type="entry name" value="DUF4349"/>
    <property type="match status" value="1"/>
</dbReference>
<comment type="caution">
    <text evidence="5">The sequence shown here is derived from an EMBL/GenBank/DDBJ whole genome shotgun (WGS) entry which is preliminary data.</text>
</comment>
<evidence type="ECO:0000256" key="1">
    <source>
        <dbReference type="SAM" id="Coils"/>
    </source>
</evidence>
<keyword evidence="6" id="KW-1185">Reference proteome</keyword>
<evidence type="ECO:0000259" key="4">
    <source>
        <dbReference type="Pfam" id="PF14257"/>
    </source>
</evidence>
<dbReference type="Proteomes" id="UP000031030">
    <property type="component" value="Unassembled WGS sequence"/>
</dbReference>
<feature type="compositionally biased region" description="Polar residues" evidence="2">
    <location>
        <begin position="83"/>
        <end position="101"/>
    </location>
</feature>
<keyword evidence="3" id="KW-0812">Transmembrane</keyword>
<gene>
    <name evidence="5" type="ORF">LK09_10405</name>
</gene>
<dbReference type="AlphaFoldDB" id="A0A0B2A7N2"/>
<evidence type="ECO:0000313" key="5">
    <source>
        <dbReference type="EMBL" id="KHK97616.1"/>
    </source>
</evidence>
<keyword evidence="3" id="KW-0472">Membrane</keyword>
<dbReference type="RefSeq" id="WP_039399022.1">
    <property type="nucleotide sequence ID" value="NZ_JTDK01000009.1"/>
</dbReference>
<feature type="region of interest" description="Disordered" evidence="2">
    <location>
        <begin position="173"/>
        <end position="192"/>
    </location>
</feature>
<evidence type="ECO:0000256" key="2">
    <source>
        <dbReference type="SAM" id="MobiDB-lite"/>
    </source>
</evidence>
<reference evidence="5 6" key="1">
    <citation type="submission" date="2014-11" db="EMBL/GenBank/DDBJ databases">
        <title>Genome sequence of Microbacterium mangrovi MUSC 115(T).</title>
        <authorList>
            <person name="Lee L.-H."/>
        </authorList>
    </citation>
    <scope>NUCLEOTIDE SEQUENCE [LARGE SCALE GENOMIC DNA]</scope>
    <source>
        <strain evidence="5 6">MUSC 115</strain>
    </source>
</reference>
<organism evidence="5 6">
    <name type="scientific">Microbacterium mangrovi</name>
    <dbReference type="NCBI Taxonomy" id="1348253"/>
    <lineage>
        <taxon>Bacteria</taxon>
        <taxon>Bacillati</taxon>
        <taxon>Actinomycetota</taxon>
        <taxon>Actinomycetes</taxon>
        <taxon>Micrococcales</taxon>
        <taxon>Microbacteriaceae</taxon>
        <taxon>Microbacterium</taxon>
    </lineage>
</organism>
<dbReference type="InterPro" id="IPR025645">
    <property type="entry name" value="DUF4349"/>
</dbReference>
<proteinExistence type="predicted"/>
<evidence type="ECO:0000256" key="3">
    <source>
        <dbReference type="SAM" id="Phobius"/>
    </source>
</evidence>
<feature type="domain" description="DUF4349" evidence="4">
    <location>
        <begin position="130"/>
        <end position="352"/>
    </location>
</feature>
<accession>A0A0B2A7N2</accession>
<dbReference type="STRING" id="1348253.LK09_10405"/>
<sequence length="372" mass="38140">MTEHSADERPPLPELSEERIDEMERALLAEIDRERRSSWNAQAAHTDRRRHRRRLVIGWSGAAALVVIAAIAAGPVLSGLGPQASSSGSMAIEPGTTQQGAPDTGSGRDASGGTSTGGKASGGASSESGRQIVATAQATVQVDDVAAAAKTIAAAAAKRGGYVESMNIGMPAPGPTIAPQAGKEAASPASQSGTITVRVPSDQLVGAVGALSALGTVQSTSISQQDVTSQAIDLRAQVDALQASVTRLTELMRKSASVADLLTAETALSQRQADLEAAQQQLKALENQVAMSSLTVTLVEKPAPAAAAPSGFGDGLTAGWNGLVAVFDAVVVALGFLLPWLVIAAVVAVIVWLVLRTRRRRRATPAPDAQED</sequence>
<feature type="region of interest" description="Disordered" evidence="2">
    <location>
        <begin position="81"/>
        <end position="128"/>
    </location>
</feature>
<evidence type="ECO:0000313" key="6">
    <source>
        <dbReference type="Proteomes" id="UP000031030"/>
    </source>
</evidence>
<protein>
    <recommendedName>
        <fullName evidence="4">DUF4349 domain-containing protein</fullName>
    </recommendedName>
</protein>
<name>A0A0B2A7N2_9MICO</name>
<feature type="coiled-coil region" evidence="1">
    <location>
        <begin position="261"/>
        <end position="295"/>
    </location>
</feature>
<dbReference type="EMBL" id="JTDK01000009">
    <property type="protein sequence ID" value="KHK97616.1"/>
    <property type="molecule type" value="Genomic_DNA"/>
</dbReference>
<dbReference type="OrthoDB" id="186919at2"/>
<keyword evidence="1" id="KW-0175">Coiled coil</keyword>
<keyword evidence="3" id="KW-1133">Transmembrane helix</keyword>
<feature type="transmembrane region" description="Helical" evidence="3">
    <location>
        <begin position="330"/>
        <end position="355"/>
    </location>
</feature>